<dbReference type="EMBL" id="CP003137">
    <property type="protein sequence ID" value="AEV95715.1"/>
    <property type="molecule type" value="Genomic_DNA"/>
</dbReference>
<proteinExistence type="inferred from homology"/>
<reference evidence="6 7" key="1">
    <citation type="journal article" date="2012" name="J. Bacteriol.">
        <title>Complete Genome Sequence of the Beer Spoilage Organism Pediococcus claussenii ATCC BAA-344T.</title>
        <authorList>
            <person name="Pittet V."/>
            <person name="Abegunde T."/>
            <person name="Marfleet T."/>
            <person name="Haakensen M."/>
            <person name="Morrow K."/>
            <person name="Jayaprakash T."/>
            <person name="Schroeder K."/>
            <person name="Trost B."/>
            <person name="Byrns S."/>
            <person name="Bergsveinson J."/>
            <person name="Kusalik A."/>
            <person name="Ziola B."/>
        </authorList>
    </citation>
    <scope>NUCLEOTIDE SEQUENCE [LARGE SCALE GENOMIC DNA]</scope>
    <source>
        <strain evidence="6 7">ATCC BAA-344</strain>
    </source>
</reference>
<dbReference type="eggNOG" id="COG0564">
    <property type="taxonomic scope" value="Bacteria"/>
</dbReference>
<gene>
    <name evidence="6" type="ordered locus">PECL_1493</name>
</gene>
<dbReference type="InterPro" id="IPR020103">
    <property type="entry name" value="PsdUridine_synth_cat_dom_sf"/>
</dbReference>
<dbReference type="Proteomes" id="UP000005444">
    <property type="component" value="Chromosome"/>
</dbReference>
<dbReference type="InterPro" id="IPR050188">
    <property type="entry name" value="RluA_PseudoU_synthase"/>
</dbReference>
<comment type="similarity">
    <text evidence="2">Belongs to the pseudouridine synthase RluA family.</text>
</comment>
<dbReference type="PATRIC" id="fig|701521.8.peg.1397"/>
<dbReference type="GO" id="GO:0003723">
    <property type="term" value="F:RNA binding"/>
    <property type="evidence" value="ECO:0007669"/>
    <property type="project" value="InterPro"/>
</dbReference>
<evidence type="ECO:0000313" key="6">
    <source>
        <dbReference type="EMBL" id="AEV95715.1"/>
    </source>
</evidence>
<keyword evidence="7" id="KW-1185">Reference proteome</keyword>
<dbReference type="RefSeq" id="WP_014215909.1">
    <property type="nucleotide sequence ID" value="NC_016605.1"/>
</dbReference>
<dbReference type="AlphaFoldDB" id="G8PF36"/>
<dbReference type="PROSITE" id="PS01129">
    <property type="entry name" value="PSI_RLU"/>
    <property type="match status" value="1"/>
</dbReference>
<dbReference type="PANTHER" id="PTHR21600">
    <property type="entry name" value="MITOCHONDRIAL RNA PSEUDOURIDINE SYNTHASE"/>
    <property type="match status" value="1"/>
</dbReference>
<dbReference type="GO" id="GO:0009982">
    <property type="term" value="F:pseudouridine synthase activity"/>
    <property type="evidence" value="ECO:0007669"/>
    <property type="project" value="InterPro"/>
</dbReference>
<dbReference type="InterPro" id="IPR006224">
    <property type="entry name" value="PsdUridine_synth_RluA-like_CS"/>
</dbReference>
<comment type="catalytic activity">
    <reaction evidence="1">
        <text>a uridine in RNA = a pseudouridine in RNA</text>
        <dbReference type="Rhea" id="RHEA:48348"/>
        <dbReference type="Rhea" id="RHEA-COMP:12068"/>
        <dbReference type="Rhea" id="RHEA-COMP:12069"/>
        <dbReference type="ChEBI" id="CHEBI:65314"/>
        <dbReference type="ChEBI" id="CHEBI:65315"/>
    </reaction>
</comment>
<accession>G8PF36</accession>
<dbReference type="GO" id="GO:0140098">
    <property type="term" value="F:catalytic activity, acting on RNA"/>
    <property type="evidence" value="ECO:0007669"/>
    <property type="project" value="UniProtKB-ARBA"/>
</dbReference>
<evidence type="ECO:0000256" key="4">
    <source>
        <dbReference type="ARBA" id="ARBA00033164"/>
    </source>
</evidence>
<dbReference type="CDD" id="cd02869">
    <property type="entry name" value="PseudoU_synth_RluA_like"/>
    <property type="match status" value="1"/>
</dbReference>
<name>G8PF36_PEDCP</name>
<feature type="domain" description="Pseudouridine synthase RsuA/RluA-like" evidence="5">
    <location>
        <begin position="93"/>
        <end position="241"/>
    </location>
</feature>
<dbReference type="Pfam" id="PF00849">
    <property type="entry name" value="PseudoU_synth_2"/>
    <property type="match status" value="1"/>
</dbReference>
<evidence type="ECO:0000259" key="5">
    <source>
        <dbReference type="Pfam" id="PF00849"/>
    </source>
</evidence>
<evidence type="ECO:0000256" key="2">
    <source>
        <dbReference type="ARBA" id="ARBA00010876"/>
    </source>
</evidence>
<dbReference type="HOGENOM" id="CLU_016902_8_1_9"/>
<dbReference type="GO" id="GO:0000455">
    <property type="term" value="P:enzyme-directed rRNA pseudouridine synthesis"/>
    <property type="evidence" value="ECO:0007669"/>
    <property type="project" value="TreeGrafter"/>
</dbReference>
<dbReference type="Gene3D" id="3.30.2350.10">
    <property type="entry name" value="Pseudouridine synthase"/>
    <property type="match status" value="1"/>
</dbReference>
<protein>
    <recommendedName>
        <fullName evidence="3">RNA pseudouridylate synthase</fullName>
    </recommendedName>
    <alternativeName>
        <fullName evidence="4">RNA-uridine isomerase</fullName>
    </alternativeName>
</protein>
<evidence type="ECO:0000256" key="3">
    <source>
        <dbReference type="ARBA" id="ARBA00031870"/>
    </source>
</evidence>
<evidence type="ECO:0000256" key="1">
    <source>
        <dbReference type="ARBA" id="ARBA00000073"/>
    </source>
</evidence>
<dbReference type="InterPro" id="IPR006145">
    <property type="entry name" value="PsdUridine_synth_RsuA/RluA"/>
</dbReference>
<sequence length="293" mass="33369">MEWTYHRILNERYKVTPLRTLLKENWWLTKKQIHFLRINHNVLVNGNYVPINNLVRPGDRIELKFDSQTIDTPIPPFLADDSVKLDIIFEMNDFLVVNKPAGYKTHSNQPGELNSIMNFLTSYLDPVIPYNVHRLDQATSGALLVAKNPVVLPILNQQISKKIIKRSYLALVEGGLTQTSGTIDFPIGIDPKDQRKRKIGGPHSLSAITHYQVLSSTNNRSLVQLDLETGRTHQIRLHLAAIGHPIIGDPLYSNIKSEHMLLHSWKIKVPIPFTLDCIQLSAGLPQYFKSHIK</sequence>
<organism evidence="6 7">
    <name type="scientific">Pediococcus claussenii (strain ATCC BAA-344 / DSM 14800 / JCM 18046 / KCTC 3811 / LMG 21948 / P06)</name>
    <dbReference type="NCBI Taxonomy" id="701521"/>
    <lineage>
        <taxon>Bacteria</taxon>
        <taxon>Bacillati</taxon>
        <taxon>Bacillota</taxon>
        <taxon>Bacilli</taxon>
        <taxon>Lactobacillales</taxon>
        <taxon>Lactobacillaceae</taxon>
        <taxon>Pediococcus</taxon>
    </lineage>
</organism>
<dbReference type="KEGG" id="pce:PECL_1493"/>
<dbReference type="SUPFAM" id="SSF55120">
    <property type="entry name" value="Pseudouridine synthase"/>
    <property type="match status" value="1"/>
</dbReference>
<dbReference type="PANTHER" id="PTHR21600:SF87">
    <property type="entry name" value="RNA PSEUDOURIDYLATE SYNTHASE DOMAIN-CONTAINING PROTEIN 1"/>
    <property type="match status" value="1"/>
</dbReference>
<evidence type="ECO:0000313" key="7">
    <source>
        <dbReference type="Proteomes" id="UP000005444"/>
    </source>
</evidence>
<dbReference type="STRING" id="701521.PECL_1493"/>